<dbReference type="InterPro" id="IPR050767">
    <property type="entry name" value="Sel1_AlgK"/>
</dbReference>
<organism evidence="1 2">
    <name type="scientific">Apibacter mensalis</name>
    <dbReference type="NCBI Taxonomy" id="1586267"/>
    <lineage>
        <taxon>Bacteria</taxon>
        <taxon>Pseudomonadati</taxon>
        <taxon>Bacteroidota</taxon>
        <taxon>Flavobacteriia</taxon>
        <taxon>Flavobacteriales</taxon>
        <taxon>Weeksellaceae</taxon>
        <taxon>Apibacter</taxon>
    </lineage>
</organism>
<dbReference type="Gene3D" id="1.25.40.10">
    <property type="entry name" value="Tetratricopeptide repeat domain"/>
    <property type="match status" value="5"/>
</dbReference>
<dbReference type="InterPro" id="IPR006597">
    <property type="entry name" value="Sel1-like"/>
</dbReference>
<dbReference type="AlphaFoldDB" id="A0A0X3ALE5"/>
<protein>
    <recommendedName>
        <fullName evidence="3">TPR repeat</fullName>
    </recommendedName>
</protein>
<evidence type="ECO:0008006" key="3">
    <source>
        <dbReference type="Google" id="ProtNLM"/>
    </source>
</evidence>
<dbReference type="InterPro" id="IPR011990">
    <property type="entry name" value="TPR-like_helical_dom_sf"/>
</dbReference>
<evidence type="ECO:0000313" key="1">
    <source>
        <dbReference type="EMBL" id="CVK15192.1"/>
    </source>
</evidence>
<accession>A0A0X3ALE5</accession>
<dbReference type="OrthoDB" id="9813021at2"/>
<dbReference type="EMBL" id="FCOR01000001">
    <property type="protein sequence ID" value="CVK15192.1"/>
    <property type="molecule type" value="Genomic_DNA"/>
</dbReference>
<dbReference type="SUPFAM" id="SSF81901">
    <property type="entry name" value="HCP-like"/>
    <property type="match status" value="4"/>
</dbReference>
<dbReference type="Pfam" id="PF08238">
    <property type="entry name" value="Sel1"/>
    <property type="match status" value="14"/>
</dbReference>
<name>A0A0X3ALE5_9FLAO</name>
<sequence length="839" mass="97190">MSQSILENQYLYLYNYLNNHQLNEEIQALINEKNFFNRDNWLKGLAICDKVLNSDMAIEDIKQLYLKLYDKNSNLYFSSRLNQVDYDFWFKKSEEINDHFLKCNFSRAYAERDYMLETARRPYRNREKERECLLKGIEMGDAACMAIQGYNLYFAMRREKEDKEQGLKLILKSKELGYERADNFLVNITYYTEKNNTKILSAIEEFNNTRKEEAEKAHHLLGEFYLYKEENLQKAKEILEEGIKNNCPYSKYLMGITILNDRISDYNKSKGIELLEDAYNYGVIYAANGLGRYYSYTQDENKSIEKSIFWHEKAHLYYFEDSMIELARIYLYDETVKDEEKGTIYLNWAEKEGNARAMSEKAYIILSEEQPNVEKAKELLEKASELGDSYAPYRLGLMYESGNFGDPDYYKAFELYKLAADRGHIYGIELVGHYYRVGITKAEEADPEKAINYLNMAIEKGSDYAKVELAICYEVGFGVEKDNQKAYDLFKAAAENGYAYAYNKVGYYEEDGILGEKNLERAFESFQKAAQLDDLEGVYNVGRSYKYAIGVVENPELALENYKKAAEYSYGDALIELALSYESEYGGLEFDAQKIMDYMTRAAEQGYSFAQYKVGYYYYYGLTEKDFEKALEWLHRSYERGYPYAALLLGDYYLYNDAGEENPQYDKAFDYYKTAELQGVVSEGLGICYEYGIGTEENSSQAFKYYTLGAEEGYTAAKYRLGSAYKFGVGTDENQVEAFKWLLQAAEEGNTYASFYTAMMLLEGEGTNQDLEKGISTLTQVADEGHADAQFELGNCYLIGKGVLEDNVTAMMWYQKAAENGHEQAGKIVGKRKNKWKLF</sequence>
<keyword evidence="2" id="KW-1185">Reference proteome</keyword>
<gene>
    <name evidence="1" type="ORF">Ga0061079_1013</name>
</gene>
<evidence type="ECO:0000313" key="2">
    <source>
        <dbReference type="Proteomes" id="UP000182761"/>
    </source>
</evidence>
<dbReference type="STRING" id="1586267.GCA_001418685_00003"/>
<dbReference type="PANTHER" id="PTHR11102:SF160">
    <property type="entry name" value="ERAD-ASSOCIATED E3 UBIQUITIN-PROTEIN LIGASE COMPONENT HRD3"/>
    <property type="match status" value="1"/>
</dbReference>
<proteinExistence type="predicted"/>
<dbReference type="Proteomes" id="UP000182761">
    <property type="component" value="Unassembled WGS sequence"/>
</dbReference>
<dbReference type="PANTHER" id="PTHR11102">
    <property type="entry name" value="SEL-1-LIKE PROTEIN"/>
    <property type="match status" value="1"/>
</dbReference>
<dbReference type="RefSeq" id="WP_055424436.1">
    <property type="nucleotide sequence ID" value="NZ_FCOR01000001.1"/>
</dbReference>
<dbReference type="SMART" id="SM00671">
    <property type="entry name" value="SEL1"/>
    <property type="match status" value="16"/>
</dbReference>
<reference evidence="1 2" key="1">
    <citation type="submission" date="2016-01" db="EMBL/GenBank/DDBJ databases">
        <authorList>
            <person name="McClelland M."/>
            <person name="Jain A."/>
            <person name="Saraogi P."/>
            <person name="Mendelson R."/>
            <person name="Westerman R."/>
            <person name="SanMiguel P."/>
            <person name="Csonka L."/>
        </authorList>
    </citation>
    <scope>NUCLEOTIDE SEQUENCE [LARGE SCALE GENOMIC DNA]</scope>
    <source>
        <strain evidence="1 2">R-53146</strain>
    </source>
</reference>